<dbReference type="Proteomes" id="UP000243799">
    <property type="component" value="Unassembled WGS sequence"/>
</dbReference>
<proteinExistence type="predicted"/>
<feature type="region of interest" description="Disordered" evidence="1">
    <location>
        <begin position="317"/>
        <end position="350"/>
    </location>
</feature>
<keyword evidence="4" id="KW-1185">Reference proteome</keyword>
<sequence length="470" mass="48169">MASKRDQLQAHQFLVQRVVSALVTRETDPEQPPFRRPSGAAFGSVALAVVAVLAVWVYGLVVPGGNDSWRSGDAVIVEKETGTRYVYVDDRLHPVANFTSALLILGQHGEPRTVSRASLEGAPRGPRVGIVGAPDSLPAMDRLRQGAWTMCSSPGVDEAGAALIRTVLRVGDAIGGSTLADRALLVKVAETGERYLVWNGYRHVIDDYPAVAAGLALQSEPWMTVGMSLIDVLPAGAPISPIRPADVGAASSAVPSAADVRVGQLFVVRTSGGEVQHLLAEKERLRPISALQYDIQLAADVTADAYGDAQPAGLPLGPAAASAAAQSPPESPAPANPPATRPDFAGGDGGSVCAGFEPGAAVPRLALSPAPAGTDQLIVTAGSTENGTPLTDAVIVAPGSATVVEAMPSTDAPAGTISVVTDLGYRHPLADPALLGVLGYEGVRPVRMPAGLVARIPEGPGLDASAAMRP</sequence>
<evidence type="ECO:0000313" key="4">
    <source>
        <dbReference type="Proteomes" id="UP000243799"/>
    </source>
</evidence>
<feature type="transmembrane region" description="Helical" evidence="2">
    <location>
        <begin position="40"/>
        <end position="61"/>
    </location>
</feature>
<dbReference type="EMBL" id="FOKG01000009">
    <property type="protein sequence ID" value="SFB35756.1"/>
    <property type="molecule type" value="Genomic_DNA"/>
</dbReference>
<dbReference type="Pfam" id="PF05108">
    <property type="entry name" value="T7SS_ESX1_EccB"/>
    <property type="match status" value="1"/>
</dbReference>
<evidence type="ECO:0000256" key="2">
    <source>
        <dbReference type="SAM" id="Phobius"/>
    </source>
</evidence>
<accession>A0A1I1AEG2</accession>
<gene>
    <name evidence="3" type="ORF">SAMN05216266_1097</name>
</gene>
<dbReference type="STRING" id="490629.SAMN05216266_1097"/>
<keyword evidence="2" id="KW-0812">Transmembrane</keyword>
<dbReference type="GO" id="GO:0005576">
    <property type="term" value="C:extracellular region"/>
    <property type="evidence" value="ECO:0007669"/>
    <property type="project" value="TreeGrafter"/>
</dbReference>
<dbReference type="PANTHER" id="PTHR40765:SF2">
    <property type="entry name" value="ESX-2 SECRETION SYSTEM ATPASE ECCB2"/>
    <property type="match status" value="1"/>
</dbReference>
<feature type="compositionally biased region" description="Pro residues" evidence="1">
    <location>
        <begin position="329"/>
        <end position="340"/>
    </location>
</feature>
<name>A0A1I1AEG2_9PSEU</name>
<keyword evidence="2" id="KW-1133">Transmembrane helix</keyword>
<evidence type="ECO:0000256" key="1">
    <source>
        <dbReference type="SAM" id="MobiDB-lite"/>
    </source>
</evidence>
<dbReference type="PANTHER" id="PTHR40765">
    <property type="entry name" value="ESX-2 SECRETION SYSTEM ATPASE ECCB2"/>
    <property type="match status" value="1"/>
</dbReference>
<dbReference type="RefSeq" id="WP_091674034.1">
    <property type="nucleotide sequence ID" value="NZ_FOKG01000009.1"/>
</dbReference>
<protein>
    <submittedName>
        <fullName evidence="3">Type VII secretion protein EccB</fullName>
    </submittedName>
</protein>
<dbReference type="InterPro" id="IPR007795">
    <property type="entry name" value="T7SS_EccB"/>
</dbReference>
<evidence type="ECO:0000313" key="3">
    <source>
        <dbReference type="EMBL" id="SFB35756.1"/>
    </source>
</evidence>
<keyword evidence="2" id="KW-0472">Membrane</keyword>
<reference evidence="4" key="1">
    <citation type="submission" date="2016-10" db="EMBL/GenBank/DDBJ databases">
        <authorList>
            <person name="Varghese N."/>
            <person name="Submissions S."/>
        </authorList>
    </citation>
    <scope>NUCLEOTIDE SEQUENCE [LARGE SCALE GENOMIC DNA]</scope>
    <source>
        <strain evidence="4">CGMCC 4.3568</strain>
    </source>
</reference>
<dbReference type="InterPro" id="IPR044857">
    <property type="entry name" value="T7SS_EccB_R1"/>
</dbReference>
<organism evidence="3 4">
    <name type="scientific">Amycolatopsis marina</name>
    <dbReference type="NCBI Taxonomy" id="490629"/>
    <lineage>
        <taxon>Bacteria</taxon>
        <taxon>Bacillati</taxon>
        <taxon>Actinomycetota</taxon>
        <taxon>Actinomycetes</taxon>
        <taxon>Pseudonocardiales</taxon>
        <taxon>Pseudonocardiaceae</taxon>
        <taxon>Amycolatopsis</taxon>
    </lineage>
</organism>
<dbReference type="AlphaFoldDB" id="A0A1I1AEG2"/>
<dbReference type="Gene3D" id="3.30.2390.20">
    <property type="entry name" value="Type VII secretion system EccB, repeat 1 domain"/>
    <property type="match status" value="1"/>
</dbReference>
<dbReference type="OrthoDB" id="3847604at2"/>
<dbReference type="NCBIfam" id="TIGR03919">
    <property type="entry name" value="T7SS_EccB"/>
    <property type="match status" value="1"/>
</dbReference>
<feature type="compositionally biased region" description="Low complexity" evidence="1">
    <location>
        <begin position="317"/>
        <end position="328"/>
    </location>
</feature>